<organism evidence="2 3">
    <name type="scientific">Halorarum halophilum</name>
    <dbReference type="NCBI Taxonomy" id="2743090"/>
    <lineage>
        <taxon>Archaea</taxon>
        <taxon>Methanobacteriati</taxon>
        <taxon>Methanobacteriota</taxon>
        <taxon>Stenosarchaea group</taxon>
        <taxon>Halobacteria</taxon>
        <taxon>Halobacteriales</taxon>
        <taxon>Haloferacaceae</taxon>
        <taxon>Halorarum</taxon>
    </lineage>
</organism>
<dbReference type="CDD" id="cd03801">
    <property type="entry name" value="GT4_PimA-like"/>
    <property type="match status" value="1"/>
</dbReference>
<dbReference type="Gene3D" id="3.40.50.2000">
    <property type="entry name" value="Glycogen Phosphorylase B"/>
    <property type="match status" value="2"/>
</dbReference>
<dbReference type="OrthoDB" id="132546at2157"/>
<gene>
    <name evidence="2" type="ORF">HUG10_17455</name>
</gene>
<dbReference type="GeneID" id="56030658"/>
<keyword evidence="3" id="KW-1185">Reference proteome</keyword>
<dbReference type="PANTHER" id="PTHR12526">
    <property type="entry name" value="GLYCOSYLTRANSFERASE"/>
    <property type="match status" value="1"/>
</dbReference>
<dbReference type="GO" id="GO:0016740">
    <property type="term" value="F:transferase activity"/>
    <property type="evidence" value="ECO:0007669"/>
    <property type="project" value="UniProtKB-KW"/>
</dbReference>
<proteinExistence type="predicted"/>
<name>A0A7D5GDQ0_9EURY</name>
<dbReference type="Proteomes" id="UP000509750">
    <property type="component" value="Chromosome"/>
</dbReference>
<evidence type="ECO:0000259" key="1">
    <source>
        <dbReference type="Pfam" id="PF13439"/>
    </source>
</evidence>
<accession>A0A7D5GDQ0</accession>
<dbReference type="Pfam" id="PF13692">
    <property type="entry name" value="Glyco_trans_1_4"/>
    <property type="match status" value="1"/>
</dbReference>
<dbReference type="KEGG" id="halg:HUG10_17455"/>
<keyword evidence="2" id="KW-0808">Transferase</keyword>
<feature type="domain" description="Glycosyltransferase subfamily 4-like N-terminal" evidence="1">
    <location>
        <begin position="12"/>
        <end position="185"/>
    </location>
</feature>
<dbReference type="Pfam" id="PF13439">
    <property type="entry name" value="Glyco_transf_4"/>
    <property type="match status" value="1"/>
</dbReference>
<dbReference type="SUPFAM" id="SSF53756">
    <property type="entry name" value="UDP-Glycosyltransferase/glycogen phosphorylase"/>
    <property type="match status" value="1"/>
</dbReference>
<dbReference type="RefSeq" id="WP_179170780.1">
    <property type="nucleotide sequence ID" value="NZ_CP058529.1"/>
</dbReference>
<sequence length="387" mass="42812">MKVLYIVGQSTGGLPHYTAELANAVAEHADVTVMKPKETTADELFDDEVELLTAFDHLGVSMPELYSFDVNPLDFVRGFLSYDAIREIEDVDADVVHDTTDLFPQVKLFAKRHGIDARFPLVVTRHEVSKRRLSFSRPPVLVEELLDYAIPDLDLDRVVVHTEKQRRAMTNRGVPADRISIIPHGAYSVFGSDTDVDVDPERNCLLFFGHIVTPKGLDTLVEAIPLVKREIPDVKLIIAGEGKIPRRSRAIMEAHEGNFEVHNYFVPNEEVKDIFGRAEVVALPYRNQGGTKGHSGALATAFSFGKPVVASTAGEFTSLVGDTGSGLVVPPEDPERLASAIIRLLTDEDAKREMSACSSRMADRLSWDNVAEQYVDVYERVLDGAGR</sequence>
<dbReference type="InterPro" id="IPR028098">
    <property type="entry name" value="Glyco_trans_4-like_N"/>
</dbReference>
<evidence type="ECO:0000313" key="2">
    <source>
        <dbReference type="EMBL" id="QLG29206.1"/>
    </source>
</evidence>
<dbReference type="AlphaFoldDB" id="A0A7D5GDQ0"/>
<dbReference type="EMBL" id="CP058529">
    <property type="protein sequence ID" value="QLG29206.1"/>
    <property type="molecule type" value="Genomic_DNA"/>
</dbReference>
<reference evidence="2 3" key="1">
    <citation type="submission" date="2020-07" db="EMBL/GenBank/DDBJ databases">
        <title>Gai3-2, isolated from salt lake.</title>
        <authorList>
            <person name="Cui H."/>
            <person name="Shi X."/>
        </authorList>
    </citation>
    <scope>NUCLEOTIDE SEQUENCE [LARGE SCALE GENOMIC DNA]</scope>
    <source>
        <strain evidence="2 3">Gai3-2</strain>
    </source>
</reference>
<evidence type="ECO:0000313" key="3">
    <source>
        <dbReference type="Proteomes" id="UP000509750"/>
    </source>
</evidence>
<protein>
    <submittedName>
        <fullName evidence="2">Glycosyltransferase family 4 protein</fullName>
    </submittedName>
</protein>